<sequence length="479" mass="53560">MPMMRIHGAAFVGRCCVIAGGRTLQYTFTTSSLVQSRSLVGDCWKTTELASAKLEQCAPKPLSTNQLKEMIAVGRLSPSRDTSHPPRRESRLANHAGEWECLSCHKWLPAESFYFATARQKPNSRCIDCRKEQGLKYFRTLRGCISHMLANAKSKANARGQEFSLTCEHVCDMLTYQEARCAYSGVPMELVLPNSHWRVSLERVDNSIGYTRANCVLIAAEFNSSDYSRHPGVDADAVKGTAQWSAEKVQQVHALRQTNLDLASLHKDIEGALLPPPRMPRSRGNAPKMSMQSEPSPEPGFAHCTKCLEQKPHADFYRDASKLSGHRSSCKQCDKVVGRAYRSTLRGHLKAILFGAQSRSKLRGQECSISLSNLLCLLARQQGRCFYSGVPLQYKEVHTNWRLSLERLNNEVGYTEENCVLIAIEFNSSDHSRNVAVTEIFGTAQWSRAKVQHVWGTLDEDKHLCELPRDSCHSGALSV</sequence>
<evidence type="ECO:0000256" key="1">
    <source>
        <dbReference type="SAM" id="MobiDB-lite"/>
    </source>
</evidence>
<dbReference type="EMBL" id="CAXAMN010017779">
    <property type="protein sequence ID" value="CAK9051085.1"/>
    <property type="molecule type" value="Genomic_DNA"/>
</dbReference>
<gene>
    <name evidence="2" type="ORF">CCMP2556_LOCUS25972</name>
</gene>
<organism evidence="2 3">
    <name type="scientific">Durusdinium trenchii</name>
    <dbReference type="NCBI Taxonomy" id="1381693"/>
    <lineage>
        <taxon>Eukaryota</taxon>
        <taxon>Sar</taxon>
        <taxon>Alveolata</taxon>
        <taxon>Dinophyceae</taxon>
        <taxon>Suessiales</taxon>
        <taxon>Symbiodiniaceae</taxon>
        <taxon>Durusdinium</taxon>
    </lineage>
</organism>
<dbReference type="Gene3D" id="3.30.40.220">
    <property type="match status" value="2"/>
</dbReference>
<accession>A0ABP0MHW2</accession>
<keyword evidence="3" id="KW-1185">Reference proteome</keyword>
<name>A0ABP0MHW2_9DINO</name>
<reference evidence="2 3" key="1">
    <citation type="submission" date="2024-02" db="EMBL/GenBank/DDBJ databases">
        <authorList>
            <person name="Chen Y."/>
            <person name="Shah S."/>
            <person name="Dougan E. K."/>
            <person name="Thang M."/>
            <person name="Chan C."/>
        </authorList>
    </citation>
    <scope>NUCLEOTIDE SEQUENCE [LARGE SCALE GENOMIC DNA]</scope>
</reference>
<proteinExistence type="predicted"/>
<comment type="caution">
    <text evidence="2">The sequence shown here is derived from an EMBL/GenBank/DDBJ whole genome shotgun (WGS) entry which is preliminary data.</text>
</comment>
<feature type="region of interest" description="Disordered" evidence="1">
    <location>
        <begin position="271"/>
        <end position="296"/>
    </location>
</feature>
<evidence type="ECO:0000313" key="3">
    <source>
        <dbReference type="Proteomes" id="UP001642484"/>
    </source>
</evidence>
<evidence type="ECO:0000313" key="2">
    <source>
        <dbReference type="EMBL" id="CAK9051085.1"/>
    </source>
</evidence>
<dbReference type="Proteomes" id="UP001642484">
    <property type="component" value="Unassembled WGS sequence"/>
</dbReference>
<protein>
    <submittedName>
        <fullName evidence="2">Uncharacterized protein</fullName>
    </submittedName>
</protein>